<evidence type="ECO:0000259" key="9">
    <source>
        <dbReference type="PROSITE" id="PS51767"/>
    </source>
</evidence>
<dbReference type="VEuPathDB" id="FungiDB:YALI0_E33363g"/>
<evidence type="ECO:0000256" key="6">
    <source>
        <dbReference type="PIRSR" id="PIRSR601461-1"/>
    </source>
</evidence>
<keyword evidence="3 8" id="KW-0732">Signal</keyword>
<dbReference type="Proteomes" id="UP000182444">
    <property type="component" value="Chromosome 1E"/>
</dbReference>
<accession>A0A1H6PYS4</accession>
<evidence type="ECO:0000256" key="7">
    <source>
        <dbReference type="RuleBase" id="RU000454"/>
    </source>
</evidence>
<evidence type="ECO:0000313" key="11">
    <source>
        <dbReference type="EMBL" id="RDW23160.1"/>
    </source>
</evidence>
<dbReference type="SUPFAM" id="SSF50630">
    <property type="entry name" value="Acid proteases"/>
    <property type="match status" value="1"/>
</dbReference>
<dbReference type="KEGG" id="yli:2911933"/>
<evidence type="ECO:0000256" key="2">
    <source>
        <dbReference type="ARBA" id="ARBA00022670"/>
    </source>
</evidence>
<evidence type="ECO:0000256" key="8">
    <source>
        <dbReference type="SAM" id="SignalP"/>
    </source>
</evidence>
<keyword evidence="4 7" id="KW-0064">Aspartyl protease</keyword>
<feature type="chain" id="PRO_5033742249" evidence="8">
    <location>
        <begin position="18"/>
        <end position="397"/>
    </location>
</feature>
<feature type="active site" evidence="6">
    <location>
        <position position="76"/>
    </location>
</feature>
<protein>
    <submittedName>
        <fullName evidence="11">Aspartic peptidase domain-containing protein</fullName>
    </submittedName>
</protein>
<dbReference type="Gene3D" id="2.40.70.10">
    <property type="entry name" value="Acid Proteases"/>
    <property type="match status" value="2"/>
</dbReference>
<feature type="active site" evidence="6">
    <location>
        <position position="260"/>
    </location>
</feature>
<organism evidence="10 12">
    <name type="scientific">Yarrowia lipolytica</name>
    <name type="common">Candida lipolytica</name>
    <dbReference type="NCBI Taxonomy" id="4952"/>
    <lineage>
        <taxon>Eukaryota</taxon>
        <taxon>Fungi</taxon>
        <taxon>Dikarya</taxon>
        <taxon>Ascomycota</taxon>
        <taxon>Saccharomycotina</taxon>
        <taxon>Dipodascomycetes</taxon>
        <taxon>Dipodascales</taxon>
        <taxon>Dipodascales incertae sedis</taxon>
        <taxon>Yarrowia</taxon>
    </lineage>
</organism>
<gene>
    <name evidence="11" type="ORF">B0I71DRAFT_169043</name>
    <name evidence="10" type="ORF">YALI1_E39466g</name>
</gene>
<evidence type="ECO:0000256" key="4">
    <source>
        <dbReference type="ARBA" id="ARBA00022750"/>
    </source>
</evidence>
<dbReference type="InterPro" id="IPR001969">
    <property type="entry name" value="Aspartic_peptidase_AS"/>
</dbReference>
<evidence type="ECO:0000256" key="1">
    <source>
        <dbReference type="ARBA" id="ARBA00007447"/>
    </source>
</evidence>
<dbReference type="PANTHER" id="PTHR47966:SF65">
    <property type="entry name" value="ASPARTIC-TYPE ENDOPEPTIDASE"/>
    <property type="match status" value="1"/>
</dbReference>
<evidence type="ECO:0000256" key="3">
    <source>
        <dbReference type="ARBA" id="ARBA00022729"/>
    </source>
</evidence>
<dbReference type="PROSITE" id="PS00141">
    <property type="entry name" value="ASP_PROTEASE"/>
    <property type="match status" value="1"/>
</dbReference>
<reference evidence="10 12" key="1">
    <citation type="journal article" date="2016" name="PLoS ONE">
        <title>Sequence Assembly of Yarrowia lipolytica Strain W29/CLIB89 Shows Transposable Element Diversity.</title>
        <authorList>
            <person name="Magnan C."/>
            <person name="Yu J."/>
            <person name="Chang I."/>
            <person name="Jahn E."/>
            <person name="Kanomata Y."/>
            <person name="Wu J."/>
            <person name="Zeller M."/>
            <person name="Oakes M."/>
            <person name="Baldi P."/>
            <person name="Sandmeyer S."/>
        </authorList>
    </citation>
    <scope>NUCLEOTIDE SEQUENCE [LARGE SCALE GENOMIC DNA]</scope>
    <source>
        <strain evidence="10">CLIB89</strain>
        <strain evidence="12">CLIB89(W29)</strain>
    </source>
</reference>
<dbReference type="InterPro" id="IPR033121">
    <property type="entry name" value="PEPTIDASE_A1"/>
</dbReference>
<dbReference type="OrthoDB" id="771136at2759"/>
<feature type="domain" description="Peptidase A1" evidence="9">
    <location>
        <begin position="60"/>
        <end position="378"/>
    </location>
</feature>
<dbReference type="OMA" id="MAFATNA"/>
<dbReference type="InterPro" id="IPR001461">
    <property type="entry name" value="Aspartic_peptidase_A1"/>
</dbReference>
<dbReference type="Proteomes" id="UP000256601">
    <property type="component" value="Unassembled WGS sequence"/>
</dbReference>
<dbReference type="VEuPathDB" id="FungiDB:YALI1_E39466g"/>
<proteinExistence type="inferred from homology"/>
<dbReference type="InterPro" id="IPR033876">
    <property type="entry name" value="SAP-like"/>
</dbReference>
<dbReference type="GO" id="GO:0006508">
    <property type="term" value="P:proteolysis"/>
    <property type="evidence" value="ECO:0007669"/>
    <property type="project" value="UniProtKB-KW"/>
</dbReference>
<dbReference type="InterPro" id="IPR021109">
    <property type="entry name" value="Peptidase_aspartic_dom_sf"/>
</dbReference>
<dbReference type="PRINTS" id="PR00792">
    <property type="entry name" value="PEPSIN"/>
</dbReference>
<dbReference type="EMBL" id="CP017557">
    <property type="protein sequence ID" value="AOW06335.1"/>
    <property type="molecule type" value="Genomic_DNA"/>
</dbReference>
<dbReference type="Pfam" id="PF00026">
    <property type="entry name" value="Asp"/>
    <property type="match status" value="1"/>
</dbReference>
<dbReference type="GO" id="GO:0004190">
    <property type="term" value="F:aspartic-type endopeptidase activity"/>
    <property type="evidence" value="ECO:0007669"/>
    <property type="project" value="UniProtKB-KW"/>
</dbReference>
<dbReference type="PANTHER" id="PTHR47966">
    <property type="entry name" value="BETA-SITE APP-CLEAVING ENZYME, ISOFORM A-RELATED"/>
    <property type="match status" value="1"/>
</dbReference>
<evidence type="ECO:0000313" key="12">
    <source>
        <dbReference type="Proteomes" id="UP000182444"/>
    </source>
</evidence>
<dbReference type="PROSITE" id="PS51767">
    <property type="entry name" value="PEPTIDASE_A1"/>
    <property type="match status" value="1"/>
</dbReference>
<dbReference type="CDD" id="cd05474">
    <property type="entry name" value="SAP_like"/>
    <property type="match status" value="1"/>
</dbReference>
<evidence type="ECO:0000256" key="5">
    <source>
        <dbReference type="ARBA" id="ARBA00022801"/>
    </source>
</evidence>
<feature type="signal peptide" evidence="8">
    <location>
        <begin position="1"/>
        <end position="17"/>
    </location>
</feature>
<name>A0A1H6PYS4_YARLL</name>
<comment type="similarity">
    <text evidence="1 7">Belongs to the peptidase A1 family.</text>
</comment>
<keyword evidence="5 7" id="KW-0378">Hydrolase</keyword>
<sequence length="397" mass="41953">MQFSLAAVASFACLALAAPANPGFLAVPMSRAPAPDGQKGISFAAGGGINVEMINEVMAYNVDIKVGGQKVTVQIDTGSSDLWVFSSDSIYCENDPSLCTKYGSYNPKKSQNSKDTGEHFDIQYGIGDASGNYYKDDASLGEAKVTDFQFGVSTGDKSSGDVSVFGIGPLADEATRSHYPNFPALLKEQGVIKKNVYGMAFGLPGDKQNSEITFGAYNSGRYSGSLKTVPITTQGHFGIKCDKAKIGDKTILEGEDVVLDSGTSLTYLTKSNYDAVINQVQAAGIKLTDAGQGISALPCSDIGKLSMEYTFSGKTIKVSGKDMTIPATYLDSSDTSGLCIFGITESTGQLSNLNLFGDTFLRAIYSVYDLDNNQVSIAQAASGQEDKYVEITGPLPN</sequence>
<reference evidence="11 13" key="2">
    <citation type="submission" date="2018-07" db="EMBL/GenBank/DDBJ databases">
        <title>Draft Genome Assemblies for Five Robust Yarrowia lipolytica Strains Exhibiting High Lipid Production and Pentose Sugar Utilization and Sugar Alcohol Secretion from Undetoxified Lignocellulosic Biomass Hydrolysates.</title>
        <authorList>
            <consortium name="DOE Joint Genome Institute"/>
            <person name="Walker C."/>
            <person name="Ryu S."/>
            <person name="Na H."/>
            <person name="Zane M."/>
            <person name="LaButti K."/>
            <person name="Lipzen A."/>
            <person name="Haridas S."/>
            <person name="Barry K."/>
            <person name="Grigoriev I.V."/>
            <person name="Quarterman J."/>
            <person name="Slininger P."/>
            <person name="Dien B."/>
            <person name="Trinh C.T."/>
        </authorList>
    </citation>
    <scope>NUCLEOTIDE SEQUENCE [LARGE SCALE GENOMIC DNA]</scope>
    <source>
        <strain evidence="11 13">YB392</strain>
    </source>
</reference>
<dbReference type="eggNOG" id="KOG1339">
    <property type="taxonomic scope" value="Eukaryota"/>
</dbReference>
<dbReference type="GeneID" id="2911933"/>
<dbReference type="EMBL" id="KZ859107">
    <property type="protein sequence ID" value="RDW23160.1"/>
    <property type="molecule type" value="Genomic_DNA"/>
</dbReference>
<dbReference type="RefSeq" id="XP_504725.1">
    <property type="nucleotide sequence ID" value="XM_504725.1"/>
</dbReference>
<dbReference type="AlphaFoldDB" id="A0A1H6PYS4"/>
<evidence type="ECO:0000313" key="13">
    <source>
        <dbReference type="Proteomes" id="UP000256601"/>
    </source>
</evidence>
<keyword evidence="2 7" id="KW-0645">Protease</keyword>
<evidence type="ECO:0000313" key="10">
    <source>
        <dbReference type="EMBL" id="AOW06335.1"/>
    </source>
</evidence>